<dbReference type="AlphaFoldDB" id="A0A1E4THN2"/>
<evidence type="ECO:0000256" key="2">
    <source>
        <dbReference type="ARBA" id="ARBA00017647"/>
    </source>
</evidence>
<keyword evidence="7" id="KW-0963">Cytoplasm</keyword>
<dbReference type="GO" id="GO:0019779">
    <property type="term" value="F:Atg8 activating enzyme activity"/>
    <property type="evidence" value="ECO:0007669"/>
    <property type="project" value="TreeGrafter"/>
</dbReference>
<dbReference type="Pfam" id="PF00899">
    <property type="entry name" value="ThiF"/>
    <property type="match status" value="1"/>
</dbReference>
<evidence type="ECO:0000313" key="10">
    <source>
        <dbReference type="EMBL" id="ODV91270.1"/>
    </source>
</evidence>
<dbReference type="SUPFAM" id="SSF69572">
    <property type="entry name" value="Activating enzymes of the ubiquitin-like proteins"/>
    <property type="match status" value="1"/>
</dbReference>
<feature type="domain" description="THIF-type NAD/FAD binding fold" evidence="8">
    <location>
        <begin position="305"/>
        <end position="538"/>
    </location>
</feature>
<comment type="subunit">
    <text evidence="7">Homodimer.</text>
</comment>
<comment type="similarity">
    <text evidence="1 7">Belongs to the ATG7 family.</text>
</comment>
<dbReference type="InterPro" id="IPR000594">
    <property type="entry name" value="ThiF_NAD_FAD-bd"/>
</dbReference>
<dbReference type="Gene3D" id="3.40.140.100">
    <property type="entry name" value="Ubiquitin-like modifier-activating enzyme ATG7 C-terminal domain"/>
    <property type="match status" value="1"/>
</dbReference>
<evidence type="ECO:0000256" key="7">
    <source>
        <dbReference type="RuleBase" id="RU366022"/>
    </source>
</evidence>
<dbReference type="Gene3D" id="3.40.50.720">
    <property type="entry name" value="NAD(P)-binding Rossmann-like Domain"/>
    <property type="match status" value="1"/>
</dbReference>
<dbReference type="GO" id="GO:0000407">
    <property type="term" value="C:phagophore assembly site"/>
    <property type="evidence" value="ECO:0007669"/>
    <property type="project" value="UniProtKB-SubCell"/>
</dbReference>
<keyword evidence="11" id="KW-1185">Reference proteome</keyword>
<accession>A0A1E4THN2</accession>
<sequence>SFVDAPFFHSLSKRKLDEFGLDSSVQKISGTYRIPAHAGGASILSLSGDAFALTPSTSAFVAPGVLYNTNTIEQFNSFNKSEWINSLGSDLLSAIKSGEVTANPSLLASFAVLSFADLKRYSFHYWFAFPAIHTKWDVVTPASFIERDPQLTAAIYQYLSSSDLENRAFFAYNSARQIISLSRLTELTKTDRNWWNTWTVAFCDPNLSSEPIPGYLARNLLAWCQVTLGEFQHLSLLCFRDLPDSKTSSSVLITLKPSGPFPQKLTVSGWERVNGSLTPKVAHLASLMDPRQVAEQSVDLNLKLMRWRLVPDLDLEAIGSNKCLLLGAGTLGSYISRGLMAWGVRHITFVDSSTVSMSNPVRQPLYTFQDSVDQAPKALKAAEALKTIFPGVISTGHKLSIPMIGHPPSSFNIESIQNDYEKLVDLISSHDCIFLLTDSRESRWLPTVIGAALGKTVFTTALGFDSYVALRHGGKVDTPGRLGCYFCNDVYAPIDSTTDRTLDQMCTVTRPGAAISASSHTVELFAALMQHPLKVDAPSDGSTSTLGNCPHQIRGYLHNFSTLTVHGPAYDACSACSPSVVSEWKASGWDFIMKALEDPGYVEDLCGLRKLRQDAEQYSDS</sequence>
<protein>
    <recommendedName>
        <fullName evidence="2 7">Ubiquitin-like modifier-activating enzyme ATG7</fullName>
    </recommendedName>
    <alternativeName>
        <fullName evidence="7">Autophagy-related protein 7</fullName>
    </alternativeName>
</protein>
<dbReference type="InterPro" id="IPR045886">
    <property type="entry name" value="ThiF/MoeB/HesA"/>
</dbReference>
<dbReference type="PANTHER" id="PTHR10953">
    <property type="entry name" value="UBIQUITIN-ACTIVATING ENZYME E1"/>
    <property type="match status" value="1"/>
</dbReference>
<evidence type="ECO:0000256" key="1">
    <source>
        <dbReference type="ARBA" id="ARBA00010931"/>
    </source>
</evidence>
<evidence type="ECO:0000256" key="5">
    <source>
        <dbReference type="ARBA" id="ARBA00023006"/>
    </source>
</evidence>
<gene>
    <name evidence="10" type="ORF">CANCADRAFT_14939</name>
</gene>
<evidence type="ECO:0000259" key="9">
    <source>
        <dbReference type="Pfam" id="PF16420"/>
    </source>
</evidence>
<organism evidence="10 11">
    <name type="scientific">Tortispora caseinolytica NRRL Y-17796</name>
    <dbReference type="NCBI Taxonomy" id="767744"/>
    <lineage>
        <taxon>Eukaryota</taxon>
        <taxon>Fungi</taxon>
        <taxon>Dikarya</taxon>
        <taxon>Ascomycota</taxon>
        <taxon>Saccharomycotina</taxon>
        <taxon>Trigonopsidomycetes</taxon>
        <taxon>Trigonopsidales</taxon>
        <taxon>Trigonopsidaceae</taxon>
        <taxon>Tortispora</taxon>
    </lineage>
</organism>
<dbReference type="EMBL" id="KV453842">
    <property type="protein sequence ID" value="ODV91270.1"/>
    <property type="molecule type" value="Genomic_DNA"/>
</dbReference>
<keyword evidence="3 7" id="KW-0813">Transport</keyword>
<name>A0A1E4THN2_9ASCO</name>
<dbReference type="NCBIfam" id="TIGR01381">
    <property type="entry name" value="E1_like_apg7"/>
    <property type="match status" value="1"/>
</dbReference>
<dbReference type="FunFam" id="3.40.50.720:FF:000243">
    <property type="entry name" value="Ubiquitin-like modifier-activating enzyme ATG7"/>
    <property type="match status" value="1"/>
</dbReference>
<dbReference type="GO" id="GO:0006995">
    <property type="term" value="P:cellular response to nitrogen starvation"/>
    <property type="evidence" value="ECO:0007669"/>
    <property type="project" value="TreeGrafter"/>
</dbReference>
<keyword evidence="4 7" id="KW-0653">Protein transport</keyword>
<evidence type="ECO:0000259" key="8">
    <source>
        <dbReference type="Pfam" id="PF00899"/>
    </source>
</evidence>
<dbReference type="Pfam" id="PF16420">
    <property type="entry name" value="ATG7_N"/>
    <property type="match status" value="1"/>
</dbReference>
<feature type="active site" description="Glycyl thioester intermediate" evidence="6">
    <location>
        <position position="506"/>
    </location>
</feature>
<keyword evidence="7" id="KW-0833">Ubl conjugation pathway</keyword>
<dbReference type="GO" id="GO:0015031">
    <property type="term" value="P:protein transport"/>
    <property type="evidence" value="ECO:0007669"/>
    <property type="project" value="UniProtKB-UniRule"/>
</dbReference>
<evidence type="ECO:0000313" key="11">
    <source>
        <dbReference type="Proteomes" id="UP000095023"/>
    </source>
</evidence>
<dbReference type="GO" id="GO:0000422">
    <property type="term" value="P:autophagy of mitochondrion"/>
    <property type="evidence" value="ECO:0007669"/>
    <property type="project" value="TreeGrafter"/>
</dbReference>
<feature type="non-terminal residue" evidence="10">
    <location>
        <position position="621"/>
    </location>
</feature>
<dbReference type="Proteomes" id="UP000095023">
    <property type="component" value="Unassembled WGS sequence"/>
</dbReference>
<evidence type="ECO:0000256" key="4">
    <source>
        <dbReference type="ARBA" id="ARBA00022927"/>
    </source>
</evidence>
<dbReference type="GO" id="GO:0032446">
    <property type="term" value="P:protein modification by small protein conjugation"/>
    <property type="evidence" value="ECO:0007669"/>
    <property type="project" value="TreeGrafter"/>
</dbReference>
<dbReference type="OrthoDB" id="338614at2759"/>
<dbReference type="InterPro" id="IPR042523">
    <property type="entry name" value="Atg7_N_2"/>
</dbReference>
<dbReference type="GO" id="GO:0000045">
    <property type="term" value="P:autophagosome assembly"/>
    <property type="evidence" value="ECO:0007669"/>
    <property type="project" value="TreeGrafter"/>
</dbReference>
<dbReference type="PANTHER" id="PTHR10953:SF3">
    <property type="entry name" value="UBIQUITIN-LIKE MODIFIER-ACTIVATING ENZYME ATG7"/>
    <property type="match status" value="1"/>
</dbReference>
<feature type="domain" description="Ubiquitin-like modifier-activating enzyme Atg7 N-terminal" evidence="9">
    <location>
        <begin position="1"/>
        <end position="288"/>
    </location>
</feature>
<dbReference type="Gene3D" id="3.40.140.70">
    <property type="entry name" value="Ubiquitin-like modifier-activating enzyme ATG7 N-terminal domain"/>
    <property type="match status" value="1"/>
</dbReference>
<dbReference type="GO" id="GO:0019778">
    <property type="term" value="F:Atg12 activating enzyme activity"/>
    <property type="evidence" value="ECO:0007669"/>
    <property type="project" value="TreeGrafter"/>
</dbReference>
<evidence type="ECO:0000256" key="3">
    <source>
        <dbReference type="ARBA" id="ARBA00022448"/>
    </source>
</evidence>
<proteinExistence type="inferred from homology"/>
<dbReference type="InterPro" id="IPR042522">
    <property type="entry name" value="Atg7_N_1"/>
</dbReference>
<comment type="function">
    <text evidence="7">E1-like activating enzyme involved in the 2 ubiquitin-like systems required for cytoplasm to vacuole transport (Cvt) and autophagy. Activates ATG12 for its conjugation with ATG5 and ATG8 for its conjugation with phosphatidylethanolamine. Both systems are needed for the ATG8 association to Cvt vesicles and autophagosomes membranes. Autophagy is essential for maintenance of amino acid levels and protein synthesis under nitrogen starvation. Required for selective autophagic degradation of the nucleus (nucleophagy) as well as for mitophagy which contributes to regulate mitochondrial quantity and quality by eliminating the mitochondria to a basal level to fulfill cellular energy requirements and preventing excess ROS production.</text>
</comment>
<keyword evidence="5 7" id="KW-0072">Autophagy</keyword>
<feature type="non-terminal residue" evidence="10">
    <location>
        <position position="1"/>
    </location>
</feature>
<dbReference type="GO" id="GO:0034727">
    <property type="term" value="P:piecemeal microautophagy of the nucleus"/>
    <property type="evidence" value="ECO:0007669"/>
    <property type="project" value="TreeGrafter"/>
</dbReference>
<dbReference type="InterPro" id="IPR032197">
    <property type="entry name" value="Atg7_N"/>
</dbReference>
<evidence type="ECO:0000256" key="6">
    <source>
        <dbReference type="PIRSR" id="PIRSR606285-1"/>
    </source>
</evidence>
<dbReference type="InterPro" id="IPR006285">
    <property type="entry name" value="Atg7"/>
</dbReference>
<reference evidence="11" key="1">
    <citation type="submission" date="2016-02" db="EMBL/GenBank/DDBJ databases">
        <title>Comparative genomics of biotechnologically important yeasts.</title>
        <authorList>
            <consortium name="DOE Joint Genome Institute"/>
            <person name="Riley R."/>
            <person name="Haridas S."/>
            <person name="Wolfe K.H."/>
            <person name="Lopes M.R."/>
            <person name="Hittinger C.T."/>
            <person name="Goker M."/>
            <person name="Salamov A."/>
            <person name="Wisecaver J."/>
            <person name="Long T.M."/>
            <person name="Aerts A.L."/>
            <person name="Barry K."/>
            <person name="Choi C."/>
            <person name="Clum A."/>
            <person name="Coughlan A.Y."/>
            <person name="Deshpande S."/>
            <person name="Douglass A.P."/>
            <person name="Hanson S.J."/>
            <person name="Klenk H.-P."/>
            <person name="Labutti K."/>
            <person name="Lapidus A."/>
            <person name="Lindquist E."/>
            <person name="Lipzen A."/>
            <person name="Meier-Kolthoff J.P."/>
            <person name="Ohm R.A."/>
            <person name="Otillar R.P."/>
            <person name="Pangilinan J."/>
            <person name="Peng Y."/>
            <person name="Rokas A."/>
            <person name="Rosa C.A."/>
            <person name="Scheuner C."/>
            <person name="Sibirny A.A."/>
            <person name="Slot J.C."/>
            <person name="Stielow J.B."/>
            <person name="Sun H."/>
            <person name="Kurtzman C.P."/>
            <person name="Blackwell M."/>
            <person name="Jeffries T.W."/>
            <person name="Grigoriev I.V."/>
        </authorList>
    </citation>
    <scope>NUCLEOTIDE SEQUENCE [LARGE SCALE GENOMIC DNA]</scope>
    <source>
        <strain evidence="11">NRRL Y-17796</strain>
    </source>
</reference>
<dbReference type="InterPro" id="IPR035985">
    <property type="entry name" value="Ubiquitin-activating_enz"/>
</dbReference>
<comment type="subcellular location">
    <subcellularLocation>
        <location evidence="7">Cytoplasm</location>
    </subcellularLocation>
    <subcellularLocation>
        <location evidence="7">Preautophagosomal structure</location>
    </subcellularLocation>
</comment>